<name>C9SP96_VERA1</name>
<dbReference type="Proteomes" id="UP000008698">
    <property type="component" value="Unassembled WGS sequence"/>
</dbReference>
<dbReference type="AlphaFoldDB" id="C9SP96"/>
<feature type="compositionally biased region" description="Pro residues" evidence="1">
    <location>
        <begin position="1"/>
        <end position="13"/>
    </location>
</feature>
<dbReference type="CDD" id="cd13280">
    <property type="entry name" value="PH_SIP3"/>
    <property type="match status" value="1"/>
</dbReference>
<dbReference type="SUPFAM" id="SSF50729">
    <property type="entry name" value="PH domain-like"/>
    <property type="match status" value="1"/>
</dbReference>
<evidence type="ECO:0000313" key="4">
    <source>
        <dbReference type="Proteomes" id="UP000008698"/>
    </source>
</evidence>
<gene>
    <name evidence="3" type="ORF">VDBG_06721</name>
</gene>
<dbReference type="InterPro" id="IPR011993">
    <property type="entry name" value="PH-like_dom_sf"/>
</dbReference>
<feature type="domain" description="PH" evidence="2">
    <location>
        <begin position="268"/>
        <end position="367"/>
    </location>
</feature>
<dbReference type="HOGENOM" id="CLU_566442_0_0_1"/>
<dbReference type="RefSeq" id="XP_003003159.1">
    <property type="nucleotide sequence ID" value="XM_003003113.1"/>
</dbReference>
<evidence type="ECO:0000256" key="1">
    <source>
        <dbReference type="SAM" id="MobiDB-lite"/>
    </source>
</evidence>
<protein>
    <submittedName>
        <fullName evidence="3">SipA3</fullName>
    </submittedName>
</protein>
<dbReference type="GeneID" id="9537203"/>
<organism evidence="4">
    <name type="scientific">Verticillium alfalfae (strain VaMs.102 / ATCC MYA-4576 / FGSC 10136)</name>
    <name type="common">Verticillium wilt of alfalfa</name>
    <name type="synonym">Verticillium albo-atrum</name>
    <dbReference type="NCBI Taxonomy" id="526221"/>
    <lineage>
        <taxon>Eukaryota</taxon>
        <taxon>Fungi</taxon>
        <taxon>Dikarya</taxon>
        <taxon>Ascomycota</taxon>
        <taxon>Pezizomycotina</taxon>
        <taxon>Sordariomycetes</taxon>
        <taxon>Hypocreomycetidae</taxon>
        <taxon>Glomerellales</taxon>
        <taxon>Plectosphaerellaceae</taxon>
        <taxon>Verticillium</taxon>
    </lineage>
</organism>
<dbReference type="OrthoDB" id="10070851at2759"/>
<reference evidence="4" key="1">
    <citation type="journal article" date="2011" name="PLoS Pathog.">
        <title>Comparative genomics yields insights into niche adaptation of plant vascular wilt pathogens.</title>
        <authorList>
            <person name="Klosterman S.J."/>
            <person name="Subbarao K.V."/>
            <person name="Kang S."/>
            <person name="Veronese P."/>
            <person name="Gold S.E."/>
            <person name="Thomma B.P.H.J."/>
            <person name="Chen Z."/>
            <person name="Henrissat B."/>
            <person name="Lee Y.-H."/>
            <person name="Park J."/>
            <person name="Garcia-Pedrajas M.D."/>
            <person name="Barbara D.J."/>
            <person name="Anchieta A."/>
            <person name="de Jonge R."/>
            <person name="Santhanam P."/>
            <person name="Maruthachalam K."/>
            <person name="Atallah Z."/>
            <person name="Amyotte S.G."/>
            <person name="Paz Z."/>
            <person name="Inderbitzin P."/>
            <person name="Hayes R.J."/>
            <person name="Heiman D.I."/>
            <person name="Young S."/>
            <person name="Zeng Q."/>
            <person name="Engels R."/>
            <person name="Galagan J."/>
            <person name="Cuomo C.A."/>
            <person name="Dobinson K.F."/>
            <person name="Ma L.-J."/>
        </authorList>
    </citation>
    <scope>NUCLEOTIDE SEQUENCE [LARGE SCALE GENOMIC DNA]</scope>
    <source>
        <strain evidence="4">VaMs.102 / ATCC MYA-4576 / FGSC 10136</strain>
    </source>
</reference>
<dbReference type="EMBL" id="DS985221">
    <property type="protein sequence ID" value="EEY20611.1"/>
    <property type="molecule type" value="Genomic_DNA"/>
</dbReference>
<evidence type="ECO:0000313" key="3">
    <source>
        <dbReference type="EMBL" id="EEY20611.1"/>
    </source>
</evidence>
<dbReference type="InterPro" id="IPR027267">
    <property type="entry name" value="AH/BAR_dom_sf"/>
</dbReference>
<feature type="region of interest" description="Disordered" evidence="1">
    <location>
        <begin position="463"/>
        <end position="482"/>
    </location>
</feature>
<dbReference type="Gene3D" id="2.30.29.30">
    <property type="entry name" value="Pleckstrin-homology domain (PH domain)/Phosphotyrosine-binding domain (PTB)"/>
    <property type="match status" value="1"/>
</dbReference>
<accession>C9SP96</accession>
<feature type="compositionally biased region" description="Low complexity" evidence="1">
    <location>
        <begin position="28"/>
        <end position="37"/>
    </location>
</feature>
<dbReference type="STRING" id="526221.C9SP96"/>
<proteinExistence type="predicted"/>
<dbReference type="SMART" id="SM00233">
    <property type="entry name" value="PH"/>
    <property type="match status" value="1"/>
</dbReference>
<feature type="region of interest" description="Disordered" evidence="1">
    <location>
        <begin position="411"/>
        <end position="433"/>
    </location>
</feature>
<dbReference type="TCDB" id="9.B.198.1.3">
    <property type="family name" value="the membrane-anchored lipid-binding protein (lam) family"/>
</dbReference>
<dbReference type="PROSITE" id="PS50003">
    <property type="entry name" value="PH_DOMAIN"/>
    <property type="match status" value="1"/>
</dbReference>
<sequence>MSEPPPAPAPAPAPAAAAMPSKPPPPATTSSKQQQPSPAIPVGLNEAGLDSPTFRATAAYFSDQVEAIERWLDDYTKATSKVAREILALEGQHQPLPRQELPARRCRRWRHRQRLHAARPAPIERCIRAWWSQVISTMRRMDGINVDPSRLPDRRAAMAPHLRFSLDKLLVRVSADMWKELKRAHESVIDMMKWGTEMDRIRGWSKEMDATESVFRRELMRVRREISHGAKEATKPSRELDDYSASTVPYLGSRGPVNVQAQDQAAVISEKQGWLFLRSVYGKPARTNWVRRWYYCRDGIFGWLIQGPQGVLQGDEIGVLLCSAKPAVAEDRRFCFEIKTKSQTMVLQAETQGELTEWLEVFDVAKRKAFDASMGRDSTPLPSGIDPAFHITPPPVPEFSAKSLDAQLAGDEPPAAALDRAGTLPVPGPDGNLTSRASFDVNAAGGSRRSITALGRDLGREMMIREEGESSREHAARAHPEA</sequence>
<dbReference type="PANTHER" id="PTHR14248">
    <property type="entry name" value="CYCLIN Y, ISOFORM A"/>
    <property type="match status" value="1"/>
</dbReference>
<dbReference type="SUPFAM" id="SSF103657">
    <property type="entry name" value="BAR/IMD domain-like"/>
    <property type="match status" value="2"/>
</dbReference>
<dbReference type="InterPro" id="IPR042067">
    <property type="entry name" value="Sip3_PH"/>
</dbReference>
<dbReference type="InterPro" id="IPR001849">
    <property type="entry name" value="PH_domain"/>
</dbReference>
<evidence type="ECO:0000259" key="2">
    <source>
        <dbReference type="PROSITE" id="PS50003"/>
    </source>
</evidence>
<dbReference type="Pfam" id="PF00169">
    <property type="entry name" value="PH"/>
    <property type="match status" value="1"/>
</dbReference>
<feature type="region of interest" description="Disordered" evidence="1">
    <location>
        <begin position="1"/>
        <end position="46"/>
    </location>
</feature>
<keyword evidence="4" id="KW-1185">Reference proteome</keyword>
<dbReference type="eggNOG" id="ENOG502QU87">
    <property type="taxonomic scope" value="Eukaryota"/>
</dbReference>
<dbReference type="Gene3D" id="1.20.1270.60">
    <property type="entry name" value="Arfaptin homology (AH) domain/BAR domain"/>
    <property type="match status" value="1"/>
</dbReference>
<dbReference type="KEGG" id="val:VDBG_06721"/>